<organism evidence="1 2">
    <name type="scientific">Neoasaia chiangmaiensis</name>
    <dbReference type="NCBI Taxonomy" id="320497"/>
    <lineage>
        <taxon>Bacteria</taxon>
        <taxon>Pseudomonadati</taxon>
        <taxon>Pseudomonadota</taxon>
        <taxon>Alphaproteobacteria</taxon>
        <taxon>Acetobacterales</taxon>
        <taxon>Acetobacteraceae</taxon>
        <taxon>Neoasaia</taxon>
    </lineage>
</organism>
<dbReference type="AlphaFoldDB" id="A0A1U9KP43"/>
<name>A0A1U9KP43_9PROT</name>
<dbReference type="SUPFAM" id="SSF52317">
    <property type="entry name" value="Class I glutamine amidotransferase-like"/>
    <property type="match status" value="1"/>
</dbReference>
<sequence length="695" mass="75496">MNVWHNVAFAPSLPVWALAAFGVLSLGFCAYGLIRRAPGMFWRFAAMLVLLFWLSGPRLLHPVFRPVPQDVLMVVDHSPSMALRNRQSIVDETATALRAAAAHLPGMTLHTVIAHGGVGHGTRLFDALDQADLPQGRFSGAILLTDGMDHDVPQRLPDRFHSPDGTALPLHVLLSGRGEETDRRLRILQAPPFAIVGQKATLRVQVDDLGTDGQPHQAVLSIREGQSPQHDVPVTTGQPQDLTVHIRQPGEMLVGLSVSALPGEVSDINNRDVVRINGVRDRLKVLLVSGTPNQGERVWRSLLKADPSVDLVHFTILRPPDKDDGTPLSDLALIPFPIKELFQDRIRQFDLIILDGFHNAGILPQEYLANIADYVRGGGGLLLTAGPEFVEDGTLQDTPLNTVMPAHVPGDGVVVRKFQPQLTSLGRRHPVTAGLPDAPTGPDNGWGPWYRALRPDRQQGETLMNGPDAQPLLVLDRVDRGRVALLLSDQLWLWSRGEGGGGPQPELLRRLSHWLMKEPQLEENQLQATISDNRLLITRHTAASVVPPPARITAPDGHEQSLPLVRASDGVFTATLDANGPYGIWTVREDGLTAFAAPAVTDPIERRDLRATASLLAPLAKASGGGVQWLPSAASAPALHQVTPGTALTGRDWIGFPRRVAQANAEARPTDLLPAWAAMALALLLLFVGWRREGR</sequence>
<dbReference type="OrthoDB" id="9769144at2"/>
<dbReference type="InterPro" id="IPR029062">
    <property type="entry name" value="Class_I_gatase-like"/>
</dbReference>
<protein>
    <submittedName>
        <fullName evidence="1">Uncharacterized protein</fullName>
    </submittedName>
</protein>
<keyword evidence="2" id="KW-1185">Reference proteome</keyword>
<dbReference type="Proteomes" id="UP000188604">
    <property type="component" value="Chromosome"/>
</dbReference>
<accession>A0A1U9KP43</accession>
<reference evidence="1 2" key="1">
    <citation type="submission" date="2016-03" db="EMBL/GenBank/DDBJ databases">
        <title>Acetic acid bacteria sequencing.</title>
        <authorList>
            <person name="Brandt J."/>
            <person name="Jakob F."/>
            <person name="Vogel R.F."/>
        </authorList>
    </citation>
    <scope>NUCLEOTIDE SEQUENCE [LARGE SCALE GENOMIC DNA]</scope>
    <source>
        <strain evidence="1 2">NBRC 101099</strain>
    </source>
</reference>
<dbReference type="RefSeq" id="WP_077806565.1">
    <property type="nucleotide sequence ID" value="NZ_BJXS01000002.1"/>
</dbReference>
<dbReference type="Gene3D" id="3.40.50.880">
    <property type="match status" value="1"/>
</dbReference>
<gene>
    <name evidence="1" type="ORF">A0U93_06110</name>
</gene>
<dbReference type="STRING" id="320497.A0U93_06110"/>
<dbReference type="PANTHER" id="PTHR37947">
    <property type="entry name" value="BLL2462 PROTEIN"/>
    <property type="match status" value="1"/>
</dbReference>
<dbReference type="KEGG" id="nch:A0U93_06110"/>
<dbReference type="EMBL" id="CP014691">
    <property type="protein sequence ID" value="AQS87578.1"/>
    <property type="molecule type" value="Genomic_DNA"/>
</dbReference>
<evidence type="ECO:0000313" key="1">
    <source>
        <dbReference type="EMBL" id="AQS87578.1"/>
    </source>
</evidence>
<dbReference type="PANTHER" id="PTHR37947:SF1">
    <property type="entry name" value="BLL2462 PROTEIN"/>
    <property type="match status" value="1"/>
</dbReference>
<evidence type="ECO:0000313" key="2">
    <source>
        <dbReference type="Proteomes" id="UP000188604"/>
    </source>
</evidence>
<proteinExistence type="predicted"/>